<gene>
    <name evidence="14" type="ORF">VTK73DRAFT_5114</name>
</gene>
<comment type="caution">
    <text evidence="14">The sequence shown here is derived from an EMBL/GenBank/DDBJ whole genome shotgun (WGS) entry which is preliminary data.</text>
</comment>
<comment type="catalytic activity">
    <reaction evidence="10 11">
        <text>L-cysteinyl-[protein] + hexadecanoyl-CoA = S-hexadecanoyl-L-cysteinyl-[protein] + CoA</text>
        <dbReference type="Rhea" id="RHEA:36683"/>
        <dbReference type="Rhea" id="RHEA-COMP:10131"/>
        <dbReference type="Rhea" id="RHEA-COMP:11032"/>
        <dbReference type="ChEBI" id="CHEBI:29950"/>
        <dbReference type="ChEBI" id="CHEBI:57287"/>
        <dbReference type="ChEBI" id="CHEBI:57379"/>
        <dbReference type="ChEBI" id="CHEBI:74151"/>
        <dbReference type="EC" id="2.3.1.225"/>
    </reaction>
</comment>
<sequence>MSAPSTHAPTRWITRIIPFVLAGCFGFATYVVIKRVCVDHFIRVRNRPSIAVGILVPYAVLLLLTLATYLRLNLVIIRDPGIVPLGAEGPQRRGRTRARRPKGGSPEDPEGRPYVPGPDPNPDSPGLERFYSKDVYVCETDGRPIYCSTCGTWKPDRAHHSREIDRCVRKMDHYCPWVGGIVSETSFKFFTQFNVYTALYCIVCLVACGLAVRSRKRHHLPLDGTMVAILALAGLFGLFTLGMAFTSLRFVIMNLTAVESRRGKNVVYQLAVRVPHGTEPPPGCGMLVYPLPTPTEGTNGRARTREPPSARDSLATRTFIIVRTEMGENPWDLGPYANWVSVMGRNLFDWLLPLRQSPCVRSETNESFYPMGPVYAKLRSRYKLPSLSGEAAEIGNGEPI</sequence>
<feature type="transmembrane region" description="Helical" evidence="11">
    <location>
        <begin position="49"/>
        <end position="70"/>
    </location>
</feature>
<comment type="similarity">
    <text evidence="9">Belongs to the DHHC palmitoyltransferase family. PFA5 subfamily.</text>
</comment>
<organism evidence="14 15">
    <name type="scientific">Phialemonium thermophilum</name>
    <dbReference type="NCBI Taxonomy" id="223376"/>
    <lineage>
        <taxon>Eukaryota</taxon>
        <taxon>Fungi</taxon>
        <taxon>Dikarya</taxon>
        <taxon>Ascomycota</taxon>
        <taxon>Pezizomycotina</taxon>
        <taxon>Sordariomycetes</taxon>
        <taxon>Sordariomycetidae</taxon>
        <taxon>Cephalothecales</taxon>
        <taxon>Cephalothecaceae</taxon>
        <taxon>Phialemonium</taxon>
    </lineage>
</organism>
<comment type="domain">
    <text evidence="11">The DHHC domain is required for palmitoyltransferase activity.</text>
</comment>
<keyword evidence="4 11" id="KW-1133">Transmembrane helix</keyword>
<keyword evidence="7" id="KW-0449">Lipoprotein</keyword>
<evidence type="ECO:0000259" key="13">
    <source>
        <dbReference type="Pfam" id="PF01529"/>
    </source>
</evidence>
<dbReference type="PROSITE" id="PS50216">
    <property type="entry name" value="DHHC"/>
    <property type="match status" value="1"/>
</dbReference>
<protein>
    <recommendedName>
        <fullName evidence="11">Palmitoyltransferase</fullName>
        <ecNumber evidence="11">2.3.1.225</ecNumber>
    </recommendedName>
</protein>
<keyword evidence="8 11" id="KW-0012">Acyltransferase</keyword>
<proteinExistence type="inferred from homology"/>
<evidence type="ECO:0000256" key="2">
    <source>
        <dbReference type="ARBA" id="ARBA00022679"/>
    </source>
</evidence>
<feature type="compositionally biased region" description="Basic residues" evidence="12">
    <location>
        <begin position="92"/>
        <end position="102"/>
    </location>
</feature>
<dbReference type="EMBL" id="JAZHXJ010000288">
    <property type="protein sequence ID" value="KAL1865640.1"/>
    <property type="molecule type" value="Genomic_DNA"/>
</dbReference>
<feature type="region of interest" description="Disordered" evidence="12">
    <location>
        <begin position="87"/>
        <end position="124"/>
    </location>
</feature>
<dbReference type="Proteomes" id="UP001586593">
    <property type="component" value="Unassembled WGS sequence"/>
</dbReference>
<name>A0ABR3WPZ8_9PEZI</name>
<dbReference type="InterPro" id="IPR001594">
    <property type="entry name" value="Palmitoyltrfase_DHHC"/>
</dbReference>
<keyword evidence="6" id="KW-0564">Palmitate</keyword>
<feature type="transmembrane region" description="Helical" evidence="11">
    <location>
        <begin position="224"/>
        <end position="245"/>
    </location>
</feature>
<evidence type="ECO:0000256" key="11">
    <source>
        <dbReference type="RuleBase" id="RU079119"/>
    </source>
</evidence>
<comment type="subcellular location">
    <subcellularLocation>
        <location evidence="1">Membrane</location>
        <topology evidence="1">Multi-pass membrane protein</topology>
    </subcellularLocation>
</comment>
<evidence type="ECO:0000313" key="15">
    <source>
        <dbReference type="Proteomes" id="UP001586593"/>
    </source>
</evidence>
<evidence type="ECO:0000256" key="10">
    <source>
        <dbReference type="ARBA" id="ARBA00048048"/>
    </source>
</evidence>
<evidence type="ECO:0000256" key="3">
    <source>
        <dbReference type="ARBA" id="ARBA00022692"/>
    </source>
</evidence>
<reference evidence="14 15" key="1">
    <citation type="journal article" date="2024" name="Commun. Biol.">
        <title>Comparative genomic analysis of thermophilic fungi reveals convergent evolutionary adaptations and gene losses.</title>
        <authorList>
            <person name="Steindorff A.S."/>
            <person name="Aguilar-Pontes M.V."/>
            <person name="Robinson A.J."/>
            <person name="Andreopoulos B."/>
            <person name="LaButti K."/>
            <person name="Kuo A."/>
            <person name="Mondo S."/>
            <person name="Riley R."/>
            <person name="Otillar R."/>
            <person name="Haridas S."/>
            <person name="Lipzen A."/>
            <person name="Grimwood J."/>
            <person name="Schmutz J."/>
            <person name="Clum A."/>
            <person name="Reid I.D."/>
            <person name="Moisan M.C."/>
            <person name="Butler G."/>
            <person name="Nguyen T.T.M."/>
            <person name="Dewar K."/>
            <person name="Conant G."/>
            <person name="Drula E."/>
            <person name="Henrissat B."/>
            <person name="Hansel C."/>
            <person name="Singer S."/>
            <person name="Hutchinson M.I."/>
            <person name="de Vries R.P."/>
            <person name="Natvig D.O."/>
            <person name="Powell A.J."/>
            <person name="Tsang A."/>
            <person name="Grigoriev I.V."/>
        </authorList>
    </citation>
    <scope>NUCLEOTIDE SEQUENCE [LARGE SCALE GENOMIC DNA]</scope>
    <source>
        <strain evidence="14 15">ATCC 24622</strain>
    </source>
</reference>
<evidence type="ECO:0000256" key="5">
    <source>
        <dbReference type="ARBA" id="ARBA00023136"/>
    </source>
</evidence>
<evidence type="ECO:0000256" key="9">
    <source>
        <dbReference type="ARBA" id="ARBA00038298"/>
    </source>
</evidence>
<evidence type="ECO:0000313" key="14">
    <source>
        <dbReference type="EMBL" id="KAL1865640.1"/>
    </source>
</evidence>
<feature type="domain" description="Palmitoyltransferase DHHC" evidence="13">
    <location>
        <begin position="146"/>
        <end position="260"/>
    </location>
</feature>
<feature type="transmembrane region" description="Helical" evidence="11">
    <location>
        <begin position="12"/>
        <end position="33"/>
    </location>
</feature>
<keyword evidence="15" id="KW-1185">Reference proteome</keyword>
<keyword evidence="5 11" id="KW-0472">Membrane</keyword>
<feature type="transmembrane region" description="Helical" evidence="11">
    <location>
        <begin position="193"/>
        <end position="212"/>
    </location>
</feature>
<dbReference type="PANTHER" id="PTHR22883">
    <property type="entry name" value="ZINC FINGER DHHC DOMAIN CONTAINING PROTEIN"/>
    <property type="match status" value="1"/>
</dbReference>
<evidence type="ECO:0000256" key="6">
    <source>
        <dbReference type="ARBA" id="ARBA00023139"/>
    </source>
</evidence>
<accession>A0ABR3WPZ8</accession>
<dbReference type="EC" id="2.3.1.225" evidence="11"/>
<evidence type="ECO:0000256" key="8">
    <source>
        <dbReference type="ARBA" id="ARBA00023315"/>
    </source>
</evidence>
<evidence type="ECO:0000256" key="1">
    <source>
        <dbReference type="ARBA" id="ARBA00004141"/>
    </source>
</evidence>
<dbReference type="PANTHER" id="PTHR22883:SF23">
    <property type="entry name" value="PALMITOYLTRANSFERASE ZDHHC6"/>
    <property type="match status" value="1"/>
</dbReference>
<evidence type="ECO:0000256" key="4">
    <source>
        <dbReference type="ARBA" id="ARBA00022989"/>
    </source>
</evidence>
<keyword evidence="2 11" id="KW-0808">Transferase</keyword>
<evidence type="ECO:0000256" key="7">
    <source>
        <dbReference type="ARBA" id="ARBA00023288"/>
    </source>
</evidence>
<dbReference type="InterPro" id="IPR039859">
    <property type="entry name" value="PFA4/ZDH16/20/ERF2-like"/>
</dbReference>
<evidence type="ECO:0000256" key="12">
    <source>
        <dbReference type="SAM" id="MobiDB-lite"/>
    </source>
</evidence>
<dbReference type="Pfam" id="PF01529">
    <property type="entry name" value="DHHC"/>
    <property type="match status" value="1"/>
</dbReference>
<keyword evidence="3 11" id="KW-0812">Transmembrane</keyword>